<dbReference type="Proteomes" id="UP000676336">
    <property type="component" value="Unassembled WGS sequence"/>
</dbReference>
<accession>A0A8S3JZ64</accession>
<sequence>MPYQQFFHPHPHSHPQFIHQYYSMMSAQGILIELIDNEDAKTLAANGVKLSTNETSNNDLNTEDQIQLFLITMNGQQYVMTEEQIKQFVVEVHQQQQQHFQQQQQQQQQQQFHHQQQFHQPQRSQFHQQYAYPPQQQAFQDNV</sequence>
<feature type="non-terminal residue" evidence="2">
    <location>
        <position position="143"/>
    </location>
</feature>
<dbReference type="AlphaFoldDB" id="A0A8S3JZ64"/>
<reference evidence="2" key="1">
    <citation type="submission" date="2021-02" db="EMBL/GenBank/DDBJ databases">
        <authorList>
            <person name="Nowell W R."/>
        </authorList>
    </citation>
    <scope>NUCLEOTIDE SEQUENCE</scope>
</reference>
<evidence type="ECO:0000313" key="3">
    <source>
        <dbReference type="Proteomes" id="UP000676336"/>
    </source>
</evidence>
<proteinExistence type="predicted"/>
<evidence type="ECO:0000313" key="2">
    <source>
        <dbReference type="EMBL" id="CAF5225147.1"/>
    </source>
</evidence>
<comment type="caution">
    <text evidence="2">The sequence shown here is derived from an EMBL/GenBank/DDBJ whole genome shotgun (WGS) entry which is preliminary data.</text>
</comment>
<name>A0A8S3JZ64_9BILA</name>
<evidence type="ECO:0000256" key="1">
    <source>
        <dbReference type="SAM" id="MobiDB-lite"/>
    </source>
</evidence>
<organism evidence="2 3">
    <name type="scientific">Rotaria magnacalcarata</name>
    <dbReference type="NCBI Taxonomy" id="392030"/>
    <lineage>
        <taxon>Eukaryota</taxon>
        <taxon>Metazoa</taxon>
        <taxon>Spiralia</taxon>
        <taxon>Gnathifera</taxon>
        <taxon>Rotifera</taxon>
        <taxon>Eurotatoria</taxon>
        <taxon>Bdelloidea</taxon>
        <taxon>Philodinida</taxon>
        <taxon>Philodinidae</taxon>
        <taxon>Rotaria</taxon>
    </lineage>
</organism>
<feature type="region of interest" description="Disordered" evidence="1">
    <location>
        <begin position="99"/>
        <end position="129"/>
    </location>
</feature>
<dbReference type="EMBL" id="CAJOBI010358635">
    <property type="protein sequence ID" value="CAF5225147.1"/>
    <property type="molecule type" value="Genomic_DNA"/>
</dbReference>
<protein>
    <submittedName>
        <fullName evidence="2">Uncharacterized protein</fullName>
    </submittedName>
</protein>
<gene>
    <name evidence="2" type="ORF">SMN809_LOCUS84154</name>
</gene>